<name>A0A0R2ASU5_9LACO</name>
<reference evidence="2 3" key="1">
    <citation type="journal article" date="2015" name="Genome Announc.">
        <title>Expanding the biotechnology potential of lactobacilli through comparative genomics of 213 strains and associated genera.</title>
        <authorList>
            <person name="Sun Z."/>
            <person name="Harris H.M."/>
            <person name="McCann A."/>
            <person name="Guo C."/>
            <person name="Argimon S."/>
            <person name="Zhang W."/>
            <person name="Yang X."/>
            <person name="Jeffery I.B."/>
            <person name="Cooney J.C."/>
            <person name="Kagawa T.F."/>
            <person name="Liu W."/>
            <person name="Song Y."/>
            <person name="Salvetti E."/>
            <person name="Wrobel A."/>
            <person name="Rasinkangas P."/>
            <person name="Parkhill J."/>
            <person name="Rea M.C."/>
            <person name="O'Sullivan O."/>
            <person name="Ritari J."/>
            <person name="Douillard F.P."/>
            <person name="Paul Ross R."/>
            <person name="Yang R."/>
            <person name="Briner A.E."/>
            <person name="Felis G.E."/>
            <person name="de Vos W.M."/>
            <person name="Barrangou R."/>
            <person name="Klaenhammer T.R."/>
            <person name="Caufield P.W."/>
            <person name="Cui Y."/>
            <person name="Zhang H."/>
            <person name="O'Toole P.W."/>
        </authorList>
    </citation>
    <scope>NUCLEOTIDE SEQUENCE [LARGE SCALE GENOMIC DNA]</scope>
    <source>
        <strain evidence="2 3">DSM 23829</strain>
    </source>
</reference>
<feature type="transmembrane region" description="Helical" evidence="1">
    <location>
        <begin position="142"/>
        <end position="163"/>
    </location>
</feature>
<keyword evidence="3" id="KW-1185">Reference proteome</keyword>
<feature type="transmembrane region" description="Helical" evidence="1">
    <location>
        <begin position="77"/>
        <end position="98"/>
    </location>
</feature>
<dbReference type="AlphaFoldDB" id="A0A0R2ASU5"/>
<evidence type="ECO:0000313" key="3">
    <source>
        <dbReference type="Proteomes" id="UP000052012"/>
    </source>
</evidence>
<protein>
    <submittedName>
        <fullName evidence="2">Uncharacterized protein</fullName>
    </submittedName>
</protein>
<evidence type="ECO:0000256" key="1">
    <source>
        <dbReference type="SAM" id="Phobius"/>
    </source>
</evidence>
<dbReference type="Proteomes" id="UP000052012">
    <property type="component" value="Unassembled WGS sequence"/>
</dbReference>
<comment type="caution">
    <text evidence="2">The sequence shown here is derived from an EMBL/GenBank/DDBJ whole genome shotgun (WGS) entry which is preliminary data.</text>
</comment>
<keyword evidence="1" id="KW-1133">Transmembrane helix</keyword>
<gene>
    <name evidence="2" type="ORF">FD06_GL000126</name>
</gene>
<dbReference type="PATRIC" id="fig|1423781.4.peg.127"/>
<evidence type="ECO:0000313" key="2">
    <source>
        <dbReference type="EMBL" id="KRM69959.1"/>
    </source>
</evidence>
<organism evidence="2 3">
    <name type="scientific">Apilactobacillus ozensis DSM 23829 = JCM 17196</name>
    <dbReference type="NCBI Taxonomy" id="1423781"/>
    <lineage>
        <taxon>Bacteria</taxon>
        <taxon>Bacillati</taxon>
        <taxon>Bacillota</taxon>
        <taxon>Bacilli</taxon>
        <taxon>Lactobacillales</taxon>
        <taxon>Lactobacillaceae</taxon>
        <taxon>Apilactobacillus</taxon>
    </lineage>
</organism>
<dbReference type="STRING" id="1423781.FD06_GL000126"/>
<sequence>MFKYKHLLRRHLQELNEGPKNRLRNQPVGYSRLENERSFIYKKLKRDFSININKFAIASSVILLNGLINLHASVNQFYQAFLSSLILLIAYQVNDFYFLLKQIREYADKYTLRGMYIKLSRLTLVLTTLFSSLLVFYQTWDFLTLCFIIAIFIYVGTLIYCILKIK</sequence>
<proteinExistence type="predicted"/>
<keyword evidence="1" id="KW-0472">Membrane</keyword>
<keyword evidence="1" id="KW-0812">Transmembrane</keyword>
<feature type="transmembrane region" description="Helical" evidence="1">
    <location>
        <begin position="52"/>
        <end position="71"/>
    </location>
</feature>
<accession>A0A0R2ASU5</accession>
<feature type="transmembrane region" description="Helical" evidence="1">
    <location>
        <begin position="119"/>
        <end position="136"/>
    </location>
</feature>
<dbReference type="EMBL" id="AYYQ01000001">
    <property type="protein sequence ID" value="KRM69959.1"/>
    <property type="molecule type" value="Genomic_DNA"/>
</dbReference>